<dbReference type="InterPro" id="IPR050312">
    <property type="entry name" value="IolE/XylAMocC-like"/>
</dbReference>
<dbReference type="RefSeq" id="WP_006978993.1">
    <property type="nucleotide sequence ID" value="NZ_ABVL01000004.1"/>
</dbReference>
<dbReference type="PANTHER" id="PTHR12110:SF53">
    <property type="entry name" value="BLR5974 PROTEIN"/>
    <property type="match status" value="1"/>
</dbReference>
<feature type="domain" description="Xylose isomerase-like TIM barrel" evidence="1">
    <location>
        <begin position="21"/>
        <end position="294"/>
    </location>
</feature>
<dbReference type="PANTHER" id="PTHR12110">
    <property type="entry name" value="HYDROXYPYRUVATE ISOMERASE"/>
    <property type="match status" value="1"/>
</dbReference>
<comment type="caution">
    <text evidence="2">The sequence shown here is derived from an EMBL/GenBank/DDBJ whole genome shotgun (WGS) entry which is preliminary data.</text>
</comment>
<evidence type="ECO:0000313" key="3">
    <source>
        <dbReference type="Proteomes" id="UP000005824"/>
    </source>
</evidence>
<dbReference type="Proteomes" id="UP000005824">
    <property type="component" value="Unassembled WGS sequence"/>
</dbReference>
<evidence type="ECO:0000313" key="2">
    <source>
        <dbReference type="EMBL" id="EDY20470.1"/>
    </source>
</evidence>
<dbReference type="Pfam" id="PF01261">
    <property type="entry name" value="AP_endonuc_2"/>
    <property type="match status" value="1"/>
</dbReference>
<dbReference type="eggNOG" id="COG1082">
    <property type="taxonomic scope" value="Bacteria"/>
</dbReference>
<protein>
    <submittedName>
        <fullName evidence="2">Xylose isomerase domain protein TIM barrel</fullName>
    </submittedName>
</protein>
<gene>
    <name evidence="2" type="ORF">CfE428DRAFT_1667</name>
</gene>
<dbReference type="EMBL" id="ABVL01000004">
    <property type="protein sequence ID" value="EDY20470.1"/>
    <property type="molecule type" value="Genomic_DNA"/>
</dbReference>
<keyword evidence="3" id="KW-1185">Reference proteome</keyword>
<organism evidence="2 3">
    <name type="scientific">Chthoniobacter flavus Ellin428</name>
    <dbReference type="NCBI Taxonomy" id="497964"/>
    <lineage>
        <taxon>Bacteria</taxon>
        <taxon>Pseudomonadati</taxon>
        <taxon>Verrucomicrobiota</taxon>
        <taxon>Spartobacteria</taxon>
        <taxon>Chthoniobacterales</taxon>
        <taxon>Chthoniobacteraceae</taxon>
        <taxon>Chthoniobacter</taxon>
    </lineage>
</organism>
<proteinExistence type="predicted"/>
<dbReference type="Gene3D" id="3.20.20.150">
    <property type="entry name" value="Divalent-metal-dependent TIM barrel enzymes"/>
    <property type="match status" value="1"/>
</dbReference>
<dbReference type="InterPro" id="IPR036237">
    <property type="entry name" value="Xyl_isomerase-like_sf"/>
</dbReference>
<dbReference type="InterPro" id="IPR013022">
    <property type="entry name" value="Xyl_isomerase-like_TIM-brl"/>
</dbReference>
<reference evidence="2 3" key="1">
    <citation type="journal article" date="2011" name="J. Bacteriol.">
        <title>Genome sequence of Chthoniobacter flavus Ellin428, an aerobic heterotrophic soil bacterium.</title>
        <authorList>
            <person name="Kant R."/>
            <person name="van Passel M.W."/>
            <person name="Palva A."/>
            <person name="Lucas S."/>
            <person name="Lapidus A."/>
            <person name="Glavina Del Rio T."/>
            <person name="Dalin E."/>
            <person name="Tice H."/>
            <person name="Bruce D."/>
            <person name="Goodwin L."/>
            <person name="Pitluck S."/>
            <person name="Larimer F.W."/>
            <person name="Land M.L."/>
            <person name="Hauser L."/>
            <person name="Sangwan P."/>
            <person name="de Vos W.M."/>
            <person name="Janssen P.H."/>
            <person name="Smidt H."/>
        </authorList>
    </citation>
    <scope>NUCLEOTIDE SEQUENCE [LARGE SCALE GENOMIC DNA]</scope>
    <source>
        <strain evidence="2 3">Ellin428</strain>
    </source>
</reference>
<evidence type="ECO:0000259" key="1">
    <source>
        <dbReference type="Pfam" id="PF01261"/>
    </source>
</evidence>
<dbReference type="STRING" id="497964.CfE428DRAFT_1667"/>
<keyword evidence="2" id="KW-0413">Isomerase</keyword>
<accession>B4CYC9</accession>
<dbReference type="GO" id="GO:0016853">
    <property type="term" value="F:isomerase activity"/>
    <property type="evidence" value="ECO:0007669"/>
    <property type="project" value="UniProtKB-KW"/>
</dbReference>
<dbReference type="AlphaFoldDB" id="B4CYC9"/>
<dbReference type="SUPFAM" id="SSF51658">
    <property type="entry name" value="Xylose isomerase-like"/>
    <property type="match status" value="1"/>
</dbReference>
<name>B4CYC9_9BACT</name>
<dbReference type="InParanoid" id="B4CYC9"/>
<sequence length="303" mass="35294">MLSFSTCWNSSRHQDGEAMLQEILDLGFERVELGHGIRLSLMEGIQRRFNKGGFTISSLHNFCPLPIEITRAAPDCYQFSSTDPRERDRALKHTFQTIDFAQRFGARFVVLHLGRTPIDQYTDKLVHMAEVGLLHSRTFVREKMECIRKREDKAAPYLQRARDCLKRVVEYAQGKGVQLGIESRHSYEEIPNELEMATVLNEFNVPEVGYWHDFGHVQVKHNLGFLDHREWLSEAAPRLIGCHLHDTKWPGRDHLAPFMGDIDYDQLIPLLPRDTLFVFEMSPRRTKEEIIEAREKWTQKYGA</sequence>